<dbReference type="Pfam" id="PF00083">
    <property type="entry name" value="Sugar_tr"/>
    <property type="match status" value="1"/>
</dbReference>
<feature type="transmembrane region" description="Helical" evidence="8">
    <location>
        <begin position="430"/>
        <end position="449"/>
    </location>
</feature>
<keyword evidence="6 8" id="KW-0472">Membrane</keyword>
<dbReference type="InterPro" id="IPR003663">
    <property type="entry name" value="Sugar/inositol_transpt"/>
</dbReference>
<feature type="transmembrane region" description="Helical" evidence="8">
    <location>
        <begin position="327"/>
        <end position="348"/>
    </location>
</feature>
<proteinExistence type="inferred from homology"/>
<dbReference type="PANTHER" id="PTHR48022:SF77">
    <property type="entry name" value="MAJOR FACILITATOR SUPERFAMILY (MFS) PROFILE DOMAIN-CONTAINING PROTEIN"/>
    <property type="match status" value="1"/>
</dbReference>
<dbReference type="PROSITE" id="PS00216">
    <property type="entry name" value="SUGAR_TRANSPORT_1"/>
    <property type="match status" value="1"/>
</dbReference>
<feature type="transmembrane region" description="Helical" evidence="8">
    <location>
        <begin position="265"/>
        <end position="287"/>
    </location>
</feature>
<keyword evidence="4 8" id="KW-0812">Transmembrane</keyword>
<dbReference type="Gene3D" id="1.20.1250.20">
    <property type="entry name" value="MFS general substrate transporter like domains"/>
    <property type="match status" value="1"/>
</dbReference>
<evidence type="ECO:0000256" key="3">
    <source>
        <dbReference type="ARBA" id="ARBA00022448"/>
    </source>
</evidence>
<dbReference type="FunFam" id="1.20.1250.20:FF:000078">
    <property type="entry name" value="MFS maltose transporter, putative"/>
    <property type="match status" value="1"/>
</dbReference>
<dbReference type="InterPro" id="IPR020846">
    <property type="entry name" value="MFS_dom"/>
</dbReference>
<dbReference type="InParanoid" id="A0A3N4L126"/>
<name>A0A3N4L126_9PEZI</name>
<feature type="transmembrane region" description="Helical" evidence="8">
    <location>
        <begin position="299"/>
        <end position="320"/>
    </location>
</feature>
<evidence type="ECO:0000313" key="11">
    <source>
        <dbReference type="Proteomes" id="UP000277580"/>
    </source>
</evidence>
<feature type="transmembrane region" description="Helical" evidence="8">
    <location>
        <begin position="116"/>
        <end position="134"/>
    </location>
</feature>
<evidence type="ECO:0000256" key="6">
    <source>
        <dbReference type="ARBA" id="ARBA00023136"/>
    </source>
</evidence>
<dbReference type="InterPro" id="IPR005829">
    <property type="entry name" value="Sugar_transporter_CS"/>
</dbReference>
<feature type="transmembrane region" description="Helical" evidence="8">
    <location>
        <begin position="178"/>
        <end position="197"/>
    </location>
</feature>
<dbReference type="STRING" id="1392247.A0A3N4L126"/>
<comment type="similarity">
    <text evidence="2 7">Belongs to the major facilitator superfamily. Sugar transporter (TC 2.A.1.1) family.</text>
</comment>
<dbReference type="InterPro" id="IPR036259">
    <property type="entry name" value="MFS_trans_sf"/>
</dbReference>
<evidence type="ECO:0000256" key="1">
    <source>
        <dbReference type="ARBA" id="ARBA00004141"/>
    </source>
</evidence>
<dbReference type="InterPro" id="IPR005828">
    <property type="entry name" value="MFS_sugar_transport-like"/>
</dbReference>
<evidence type="ECO:0000256" key="4">
    <source>
        <dbReference type="ARBA" id="ARBA00022692"/>
    </source>
</evidence>
<dbReference type="GO" id="GO:0016020">
    <property type="term" value="C:membrane"/>
    <property type="evidence" value="ECO:0007669"/>
    <property type="project" value="UniProtKB-SubCell"/>
</dbReference>
<dbReference type="GO" id="GO:0005351">
    <property type="term" value="F:carbohydrate:proton symporter activity"/>
    <property type="evidence" value="ECO:0007669"/>
    <property type="project" value="TreeGrafter"/>
</dbReference>
<evidence type="ECO:0000256" key="5">
    <source>
        <dbReference type="ARBA" id="ARBA00022989"/>
    </source>
</evidence>
<feature type="transmembrane region" description="Helical" evidence="8">
    <location>
        <begin position="396"/>
        <end position="418"/>
    </location>
</feature>
<keyword evidence="5 8" id="KW-1133">Transmembrane helix</keyword>
<evidence type="ECO:0000313" key="10">
    <source>
        <dbReference type="EMBL" id="RPB16516.1"/>
    </source>
</evidence>
<dbReference type="AlphaFoldDB" id="A0A3N4L126"/>
<feature type="transmembrane region" description="Helical" evidence="8">
    <location>
        <begin position="360"/>
        <end position="384"/>
    </location>
</feature>
<dbReference type="PANTHER" id="PTHR48022">
    <property type="entry name" value="PLASTIDIC GLUCOSE TRANSPORTER 4"/>
    <property type="match status" value="1"/>
</dbReference>
<protein>
    <submittedName>
        <fullName evidence="10">MFS transporter</fullName>
    </submittedName>
</protein>
<feature type="transmembrane region" description="Helical" evidence="8">
    <location>
        <begin position="56"/>
        <end position="79"/>
    </location>
</feature>
<dbReference type="PROSITE" id="PS50850">
    <property type="entry name" value="MFS"/>
    <property type="match status" value="1"/>
</dbReference>
<feature type="transmembrane region" description="Helical" evidence="8">
    <location>
        <begin position="146"/>
        <end position="166"/>
    </location>
</feature>
<evidence type="ECO:0000256" key="7">
    <source>
        <dbReference type="RuleBase" id="RU003346"/>
    </source>
</evidence>
<evidence type="ECO:0000256" key="8">
    <source>
        <dbReference type="SAM" id="Phobius"/>
    </source>
</evidence>
<evidence type="ECO:0000259" key="9">
    <source>
        <dbReference type="PROSITE" id="PS50850"/>
    </source>
</evidence>
<reference evidence="10 11" key="1">
    <citation type="journal article" date="2018" name="Nat. Ecol. Evol.">
        <title>Pezizomycetes genomes reveal the molecular basis of ectomycorrhizal truffle lifestyle.</title>
        <authorList>
            <person name="Murat C."/>
            <person name="Payen T."/>
            <person name="Noel B."/>
            <person name="Kuo A."/>
            <person name="Morin E."/>
            <person name="Chen J."/>
            <person name="Kohler A."/>
            <person name="Krizsan K."/>
            <person name="Balestrini R."/>
            <person name="Da Silva C."/>
            <person name="Montanini B."/>
            <person name="Hainaut M."/>
            <person name="Levati E."/>
            <person name="Barry K.W."/>
            <person name="Belfiori B."/>
            <person name="Cichocki N."/>
            <person name="Clum A."/>
            <person name="Dockter R.B."/>
            <person name="Fauchery L."/>
            <person name="Guy J."/>
            <person name="Iotti M."/>
            <person name="Le Tacon F."/>
            <person name="Lindquist E.A."/>
            <person name="Lipzen A."/>
            <person name="Malagnac F."/>
            <person name="Mello A."/>
            <person name="Molinier V."/>
            <person name="Miyauchi S."/>
            <person name="Poulain J."/>
            <person name="Riccioni C."/>
            <person name="Rubini A."/>
            <person name="Sitrit Y."/>
            <person name="Splivallo R."/>
            <person name="Traeger S."/>
            <person name="Wang M."/>
            <person name="Zifcakova L."/>
            <person name="Wipf D."/>
            <person name="Zambonelli A."/>
            <person name="Paolocci F."/>
            <person name="Nowrousian M."/>
            <person name="Ottonello S."/>
            <person name="Baldrian P."/>
            <person name="Spatafora J.W."/>
            <person name="Henrissat B."/>
            <person name="Nagy L.G."/>
            <person name="Aury J.M."/>
            <person name="Wincker P."/>
            <person name="Grigoriev I.V."/>
            <person name="Bonfante P."/>
            <person name="Martin F.M."/>
        </authorList>
    </citation>
    <scope>NUCLEOTIDE SEQUENCE [LARGE SCALE GENOMIC DNA]</scope>
    <source>
        <strain evidence="10 11">CCBAS932</strain>
    </source>
</reference>
<gene>
    <name evidence="10" type="ORF">P167DRAFT_532067</name>
</gene>
<dbReference type="NCBIfam" id="TIGR00879">
    <property type="entry name" value="SP"/>
    <property type="match status" value="1"/>
</dbReference>
<comment type="subcellular location">
    <subcellularLocation>
        <location evidence="1">Membrane</location>
        <topology evidence="1">Multi-pass membrane protein</topology>
    </subcellularLocation>
</comment>
<evidence type="ECO:0000256" key="2">
    <source>
        <dbReference type="ARBA" id="ARBA00010992"/>
    </source>
</evidence>
<dbReference type="InterPro" id="IPR050360">
    <property type="entry name" value="MFS_Sugar_Transporters"/>
</dbReference>
<keyword evidence="11" id="KW-1185">Reference proteome</keyword>
<dbReference type="OrthoDB" id="6612291at2759"/>
<accession>A0A3N4L126</accession>
<sequence>MARIIVIALCVFVSLGALIFGMDGGYLSGVLAMPNFIEDFGRYDSVNNKHYISASQQSFITSFPYVGQFGAAMVGGYIGDHFGRRWGLFVMCVVSIVGVVMQIVAKNEALFVAGRFFNYISIGFATIFVPVYQAECSPRKIRGTMITLYQLNIVLGSFVISIVNNFTQHIKSDASYRIPIGLLLILPVLIIPGLPFLPESPRWLMKKGREEEARKSLNLLHKDDVDFSVESEIAFLKATITEQEELNKSSTWADCFRGTNLRRTLLAILIQVMQQFTGVSFIFNYGTVFFSQVGVGGPFIIMIMTNLVNLIGTVVSFFLVDRLGRRPLLLVGSVIMFIGQLSVGVSGLKAEEGDMKAKKAIVAFVLIYVFGFAASWGPLAWVITSEVSTNTIREKTQALGSASNILASWVVTFTLPYLTNEDQAGLGPKVGFIFACFVAAGGVYTYIFVPETSGRALEELDELFQKGVPSRKFKGYQITGAAALVDQSLQAKSFDNEKSSELSKTEV</sequence>
<dbReference type="SUPFAM" id="SSF103473">
    <property type="entry name" value="MFS general substrate transporter"/>
    <property type="match status" value="1"/>
</dbReference>
<dbReference type="Proteomes" id="UP000277580">
    <property type="component" value="Unassembled WGS sequence"/>
</dbReference>
<feature type="transmembrane region" description="Helical" evidence="8">
    <location>
        <begin position="86"/>
        <end position="104"/>
    </location>
</feature>
<dbReference type="PRINTS" id="PR00171">
    <property type="entry name" value="SUGRTRNSPORT"/>
</dbReference>
<keyword evidence="3 7" id="KW-0813">Transport</keyword>
<dbReference type="EMBL" id="ML119108">
    <property type="protein sequence ID" value="RPB16516.1"/>
    <property type="molecule type" value="Genomic_DNA"/>
</dbReference>
<organism evidence="10 11">
    <name type="scientific">Morchella conica CCBAS932</name>
    <dbReference type="NCBI Taxonomy" id="1392247"/>
    <lineage>
        <taxon>Eukaryota</taxon>
        <taxon>Fungi</taxon>
        <taxon>Dikarya</taxon>
        <taxon>Ascomycota</taxon>
        <taxon>Pezizomycotina</taxon>
        <taxon>Pezizomycetes</taxon>
        <taxon>Pezizales</taxon>
        <taxon>Morchellaceae</taxon>
        <taxon>Morchella</taxon>
    </lineage>
</organism>
<feature type="domain" description="Major facilitator superfamily (MFS) profile" evidence="9">
    <location>
        <begin position="9"/>
        <end position="453"/>
    </location>
</feature>